<dbReference type="CDD" id="cd02440">
    <property type="entry name" value="AdoMet_MTases"/>
    <property type="match status" value="1"/>
</dbReference>
<proteinExistence type="predicted"/>
<accession>A0A4V1ASP7</accession>
<dbReference type="SUPFAM" id="SSF53335">
    <property type="entry name" value="S-adenosyl-L-methionine-dependent methyltransferases"/>
    <property type="match status" value="1"/>
</dbReference>
<gene>
    <name evidence="3" type="ORF">AHTJR_08085</name>
</gene>
<dbReference type="PANTHER" id="PTHR43861">
    <property type="entry name" value="TRANS-ACONITATE 2-METHYLTRANSFERASE-RELATED"/>
    <property type="match status" value="1"/>
</dbReference>
<dbReference type="GO" id="GO:0032259">
    <property type="term" value="P:methylation"/>
    <property type="evidence" value="ECO:0007669"/>
    <property type="project" value="UniProtKB-KW"/>
</dbReference>
<protein>
    <submittedName>
        <fullName evidence="3">Class I SAM-dependent methyltransferase</fullName>
    </submittedName>
</protein>
<reference evidence="3 4" key="1">
    <citation type="submission" date="2019-03" db="EMBL/GenBank/DDBJ databases">
        <title>Complete genome sequence of two outbreak-associated Acinetobacter haemolyticus strains.</title>
        <authorList>
            <person name="Bai L."/>
            <person name="Zhang S.-C."/>
            <person name="Deng Y."/>
            <person name="Song C.-C."/>
            <person name="Kang G.-B."/>
            <person name="Dong Y."/>
            <person name="Wang Y."/>
            <person name="Gao F."/>
            <person name="Huang H."/>
        </authorList>
    </citation>
    <scope>NUCLEOTIDE SEQUENCE [LARGE SCALE GENOMIC DNA]</scope>
    <source>
        <strain evidence="3 4">TJR01</strain>
    </source>
</reference>
<evidence type="ECO:0000256" key="1">
    <source>
        <dbReference type="ARBA" id="ARBA00022679"/>
    </source>
</evidence>
<dbReference type="Gene3D" id="3.40.50.150">
    <property type="entry name" value="Vaccinia Virus protein VP39"/>
    <property type="match status" value="1"/>
</dbReference>
<keyword evidence="1 3" id="KW-0808">Transferase</keyword>
<evidence type="ECO:0000313" key="3">
    <source>
        <dbReference type="EMBL" id="QBQ16239.1"/>
    </source>
</evidence>
<name>A0A4V1ASP7_ACIHA</name>
<evidence type="ECO:0000259" key="2">
    <source>
        <dbReference type="Pfam" id="PF13649"/>
    </source>
</evidence>
<dbReference type="AlphaFoldDB" id="A0A4V1ASP7"/>
<dbReference type="EMBL" id="CP038009">
    <property type="protein sequence ID" value="QBQ16239.1"/>
    <property type="molecule type" value="Genomic_DNA"/>
</dbReference>
<dbReference type="RefSeq" id="WP_134252293.1">
    <property type="nucleotide sequence ID" value="NZ_CP038009.1"/>
</dbReference>
<dbReference type="GO" id="GO:0008168">
    <property type="term" value="F:methyltransferase activity"/>
    <property type="evidence" value="ECO:0007669"/>
    <property type="project" value="UniProtKB-KW"/>
</dbReference>
<dbReference type="InterPro" id="IPR029063">
    <property type="entry name" value="SAM-dependent_MTases_sf"/>
</dbReference>
<sequence>MAKDFSSPKVVEEYDQHIRKLIPGYEIIHQQVNAILQSTLKPDAHILIVGCGTGYELEYLLNRHPGWKFTALDPSLAMLDKAQARVKQLSSSTQVKFVHGDTSNLTDQICFDAALTILVAHFIADENKPTFFTEIHDHLKENGILLTYDLMTCTDPQQFQALRHICLAQGLTEVQCQKMLERMECDFFTVSFDEYQELLHSTGFMEVHSYSQILMYQGLIAQKKRRQTFSAQAS</sequence>
<evidence type="ECO:0000313" key="4">
    <source>
        <dbReference type="Proteomes" id="UP000294395"/>
    </source>
</evidence>
<dbReference type="Pfam" id="PF13649">
    <property type="entry name" value="Methyltransf_25"/>
    <property type="match status" value="1"/>
</dbReference>
<dbReference type="Proteomes" id="UP000294395">
    <property type="component" value="Chromosome"/>
</dbReference>
<keyword evidence="3" id="KW-0489">Methyltransferase</keyword>
<feature type="domain" description="Methyltransferase" evidence="2">
    <location>
        <begin position="46"/>
        <end position="143"/>
    </location>
</feature>
<organism evidence="3 4">
    <name type="scientific">Acinetobacter haemolyticus</name>
    <dbReference type="NCBI Taxonomy" id="29430"/>
    <lineage>
        <taxon>Bacteria</taxon>
        <taxon>Pseudomonadati</taxon>
        <taxon>Pseudomonadota</taxon>
        <taxon>Gammaproteobacteria</taxon>
        <taxon>Moraxellales</taxon>
        <taxon>Moraxellaceae</taxon>
        <taxon>Acinetobacter</taxon>
    </lineage>
</organism>
<dbReference type="InterPro" id="IPR041698">
    <property type="entry name" value="Methyltransf_25"/>
</dbReference>